<gene>
    <name evidence="2" type="ORF">ABT404_29395</name>
</gene>
<sequence length="69" mass="7175">MTRTEIRDGALLLFVAVLEAAVITGGGLSTAWALTVAVVYLVFLLAYVRGLVRRRRSRGAARGGAGGTG</sequence>
<keyword evidence="1" id="KW-0472">Membrane</keyword>
<proteinExistence type="predicted"/>
<organism evidence="2 3">
    <name type="scientific">Streptomyces hyaluromycini</name>
    <dbReference type="NCBI Taxonomy" id="1377993"/>
    <lineage>
        <taxon>Bacteria</taxon>
        <taxon>Bacillati</taxon>
        <taxon>Actinomycetota</taxon>
        <taxon>Actinomycetes</taxon>
        <taxon>Kitasatosporales</taxon>
        <taxon>Streptomycetaceae</taxon>
        <taxon>Streptomyces</taxon>
    </lineage>
</organism>
<reference evidence="2 3" key="1">
    <citation type="submission" date="2024-06" db="EMBL/GenBank/DDBJ databases">
        <title>The Natural Products Discovery Center: Release of the First 8490 Sequenced Strains for Exploring Actinobacteria Biosynthetic Diversity.</title>
        <authorList>
            <person name="Kalkreuter E."/>
            <person name="Kautsar S.A."/>
            <person name="Yang D."/>
            <person name="Bader C.D."/>
            <person name="Teijaro C.N."/>
            <person name="Fluegel L."/>
            <person name="Davis C.M."/>
            <person name="Simpson J.R."/>
            <person name="Lauterbach L."/>
            <person name="Steele A.D."/>
            <person name="Gui C."/>
            <person name="Meng S."/>
            <person name="Li G."/>
            <person name="Viehrig K."/>
            <person name="Ye F."/>
            <person name="Su P."/>
            <person name="Kiefer A.F."/>
            <person name="Nichols A."/>
            <person name="Cepeda A.J."/>
            <person name="Yan W."/>
            <person name="Fan B."/>
            <person name="Jiang Y."/>
            <person name="Adhikari A."/>
            <person name="Zheng C.-J."/>
            <person name="Schuster L."/>
            <person name="Cowan T.M."/>
            <person name="Smanski M.J."/>
            <person name="Chevrette M.G."/>
            <person name="De Carvalho L.P.S."/>
            <person name="Shen B."/>
        </authorList>
    </citation>
    <scope>NUCLEOTIDE SEQUENCE [LARGE SCALE GENOMIC DNA]</scope>
    <source>
        <strain evidence="2 3">NPDC000234</strain>
    </source>
</reference>
<evidence type="ECO:0000256" key="1">
    <source>
        <dbReference type="SAM" id="Phobius"/>
    </source>
</evidence>
<keyword evidence="3" id="KW-1185">Reference proteome</keyword>
<evidence type="ECO:0000313" key="3">
    <source>
        <dbReference type="Proteomes" id="UP001474181"/>
    </source>
</evidence>
<evidence type="ECO:0000313" key="2">
    <source>
        <dbReference type="EMBL" id="MER7183539.1"/>
    </source>
</evidence>
<accession>A0ABV1X3E6</accession>
<keyword evidence="1" id="KW-1133">Transmembrane helix</keyword>
<comment type="caution">
    <text evidence="2">The sequence shown here is derived from an EMBL/GenBank/DDBJ whole genome shotgun (WGS) entry which is preliminary data.</text>
</comment>
<dbReference type="Proteomes" id="UP001474181">
    <property type="component" value="Unassembled WGS sequence"/>
</dbReference>
<feature type="transmembrane region" description="Helical" evidence="1">
    <location>
        <begin position="30"/>
        <end position="48"/>
    </location>
</feature>
<keyword evidence="1" id="KW-0812">Transmembrane</keyword>
<dbReference type="RefSeq" id="WP_350784939.1">
    <property type="nucleotide sequence ID" value="NZ_JBEPEK010000254.1"/>
</dbReference>
<dbReference type="EMBL" id="JBEPEK010000254">
    <property type="protein sequence ID" value="MER7183539.1"/>
    <property type="molecule type" value="Genomic_DNA"/>
</dbReference>
<name>A0ABV1X3E6_9ACTN</name>
<protein>
    <submittedName>
        <fullName evidence="2">Uncharacterized protein</fullName>
    </submittedName>
</protein>